<dbReference type="Proteomes" id="UP000005045">
    <property type="component" value="Unassembled WGS sequence"/>
</dbReference>
<accession>B1G2X3</accession>
<dbReference type="AlphaFoldDB" id="B1G2X3"/>
<comment type="caution">
    <text evidence="1">The sequence shown here is derived from an EMBL/GenBank/DDBJ whole genome shotgun (WGS) entry which is preliminary data.</text>
</comment>
<gene>
    <name evidence="1" type="ORF">BgramDRAFT_3674</name>
</gene>
<reference evidence="1 2" key="1">
    <citation type="submission" date="2008-03" db="EMBL/GenBank/DDBJ databases">
        <title>Sequencing of the draft genome and assembly of Burkholderia graminis C4D1M.</title>
        <authorList>
            <consortium name="US DOE Joint Genome Institute (JGI-PGF)"/>
            <person name="Copeland A."/>
            <person name="Lucas S."/>
            <person name="Lapidus A."/>
            <person name="Glavina del Rio T."/>
            <person name="Dalin E."/>
            <person name="Tice H."/>
            <person name="Bruce D."/>
            <person name="Goodwin L."/>
            <person name="Pitluck S."/>
            <person name="Larimer F."/>
            <person name="Land M.L."/>
            <person name="Hauser L."/>
            <person name="Tiedje J."/>
            <person name="Richardson P."/>
        </authorList>
    </citation>
    <scope>NUCLEOTIDE SEQUENCE [LARGE SCALE GENOMIC DNA]</scope>
    <source>
        <strain evidence="2">ATCC 700544 / DSM 17151 / LMG 18924 / NCIMB 13744 / C4D1M</strain>
    </source>
</reference>
<sequence>MSEGIAGLAACSKCTNLDDAGNLPAFFYGLAGVDGQGFAVCHTSLNPSPLVSPACLSAA</sequence>
<evidence type="ECO:0000313" key="2">
    <source>
        <dbReference type="Proteomes" id="UP000005045"/>
    </source>
</evidence>
<proteinExistence type="predicted"/>
<name>B1G2X3_PARG4</name>
<evidence type="ECO:0000313" key="1">
    <source>
        <dbReference type="EMBL" id="EDT09658.1"/>
    </source>
</evidence>
<keyword evidence="2" id="KW-1185">Reference proteome</keyword>
<organism evidence="1 2">
    <name type="scientific">Paraburkholderia graminis (strain ATCC 700544 / DSM 17151 / LMG 18924 / NCIMB 13744 / C4D1M)</name>
    <dbReference type="NCBI Taxonomy" id="396598"/>
    <lineage>
        <taxon>Bacteria</taxon>
        <taxon>Pseudomonadati</taxon>
        <taxon>Pseudomonadota</taxon>
        <taxon>Betaproteobacteria</taxon>
        <taxon>Burkholderiales</taxon>
        <taxon>Burkholderiaceae</taxon>
        <taxon>Paraburkholderia</taxon>
    </lineage>
</organism>
<dbReference type="EMBL" id="ABLD01000010">
    <property type="protein sequence ID" value="EDT09658.1"/>
    <property type="molecule type" value="Genomic_DNA"/>
</dbReference>
<protein>
    <submittedName>
        <fullName evidence="1">Uncharacterized protein</fullName>
    </submittedName>
</protein>